<dbReference type="GO" id="GO:0003959">
    <property type="term" value="F:NADPH dehydrogenase activity"/>
    <property type="evidence" value="ECO:0007669"/>
    <property type="project" value="TreeGrafter"/>
</dbReference>
<protein>
    <recommendedName>
        <fullName evidence="2">NADH:flavin oxidoreductase/NADH oxidase N-terminal domain-containing protein</fullName>
    </recommendedName>
</protein>
<comment type="caution">
    <text evidence="3">The sequence shown here is derived from an EMBL/GenBank/DDBJ whole genome shotgun (WGS) entry which is preliminary data.</text>
</comment>
<feature type="non-terminal residue" evidence="3">
    <location>
        <position position="217"/>
    </location>
</feature>
<evidence type="ECO:0000313" key="4">
    <source>
        <dbReference type="Proteomes" id="UP001221142"/>
    </source>
</evidence>
<dbReference type="InterPro" id="IPR045247">
    <property type="entry name" value="Oye-like"/>
</dbReference>
<name>A0AAD7FHG2_9AGAR</name>
<organism evidence="3 4">
    <name type="scientific">Roridomyces roridus</name>
    <dbReference type="NCBI Taxonomy" id="1738132"/>
    <lineage>
        <taxon>Eukaryota</taxon>
        <taxon>Fungi</taxon>
        <taxon>Dikarya</taxon>
        <taxon>Basidiomycota</taxon>
        <taxon>Agaricomycotina</taxon>
        <taxon>Agaricomycetes</taxon>
        <taxon>Agaricomycetidae</taxon>
        <taxon>Agaricales</taxon>
        <taxon>Marasmiineae</taxon>
        <taxon>Mycenaceae</taxon>
        <taxon>Roridomyces</taxon>
    </lineage>
</organism>
<dbReference type="PANTHER" id="PTHR22893">
    <property type="entry name" value="NADH OXIDOREDUCTASE-RELATED"/>
    <property type="match status" value="1"/>
</dbReference>
<dbReference type="Pfam" id="PF00724">
    <property type="entry name" value="Oxidored_FMN"/>
    <property type="match status" value="1"/>
</dbReference>
<keyword evidence="4" id="KW-1185">Reference proteome</keyword>
<feature type="region of interest" description="Disordered" evidence="1">
    <location>
        <begin position="192"/>
        <end position="217"/>
    </location>
</feature>
<dbReference type="InterPro" id="IPR001155">
    <property type="entry name" value="OxRdtase_FMN_N"/>
</dbReference>
<reference evidence="3" key="1">
    <citation type="submission" date="2023-03" db="EMBL/GenBank/DDBJ databases">
        <title>Massive genome expansion in bonnet fungi (Mycena s.s.) driven by repeated elements and novel gene families across ecological guilds.</title>
        <authorList>
            <consortium name="Lawrence Berkeley National Laboratory"/>
            <person name="Harder C.B."/>
            <person name="Miyauchi S."/>
            <person name="Viragh M."/>
            <person name="Kuo A."/>
            <person name="Thoen E."/>
            <person name="Andreopoulos B."/>
            <person name="Lu D."/>
            <person name="Skrede I."/>
            <person name="Drula E."/>
            <person name="Henrissat B."/>
            <person name="Morin E."/>
            <person name="Kohler A."/>
            <person name="Barry K."/>
            <person name="LaButti K."/>
            <person name="Morin E."/>
            <person name="Salamov A."/>
            <person name="Lipzen A."/>
            <person name="Mereny Z."/>
            <person name="Hegedus B."/>
            <person name="Baldrian P."/>
            <person name="Stursova M."/>
            <person name="Weitz H."/>
            <person name="Taylor A."/>
            <person name="Grigoriev I.V."/>
            <person name="Nagy L.G."/>
            <person name="Martin F."/>
            <person name="Kauserud H."/>
        </authorList>
    </citation>
    <scope>NUCLEOTIDE SEQUENCE</scope>
    <source>
        <strain evidence="3">9284</strain>
    </source>
</reference>
<evidence type="ECO:0000313" key="3">
    <source>
        <dbReference type="EMBL" id="KAJ7620223.1"/>
    </source>
</evidence>
<dbReference type="Proteomes" id="UP001221142">
    <property type="component" value="Unassembled WGS sequence"/>
</dbReference>
<dbReference type="Gene3D" id="3.20.20.70">
    <property type="entry name" value="Aldolase class I"/>
    <property type="match status" value="1"/>
</dbReference>
<evidence type="ECO:0000259" key="2">
    <source>
        <dbReference type="Pfam" id="PF00724"/>
    </source>
</evidence>
<feature type="compositionally biased region" description="Basic and acidic residues" evidence="1">
    <location>
        <begin position="192"/>
        <end position="211"/>
    </location>
</feature>
<dbReference type="GO" id="GO:0010181">
    <property type="term" value="F:FMN binding"/>
    <property type="evidence" value="ECO:0007669"/>
    <property type="project" value="InterPro"/>
</dbReference>
<dbReference type="InterPro" id="IPR013785">
    <property type="entry name" value="Aldolase_TIM"/>
</dbReference>
<evidence type="ECO:0000256" key="1">
    <source>
        <dbReference type="SAM" id="MobiDB-lite"/>
    </source>
</evidence>
<proteinExistence type="predicted"/>
<accession>A0AAD7FHG2</accession>
<dbReference type="PANTHER" id="PTHR22893:SF91">
    <property type="entry name" value="NADPH DEHYDROGENASE 2-RELATED"/>
    <property type="match status" value="1"/>
</dbReference>
<dbReference type="EMBL" id="JARKIF010000017">
    <property type="protein sequence ID" value="KAJ7620223.1"/>
    <property type="molecule type" value="Genomic_DNA"/>
</dbReference>
<dbReference type="AlphaFoldDB" id="A0AAD7FHG2"/>
<sequence>PLTDSPRECVQFYTTEASNPVHGAGLDGIEIHGANAYLPDQFLNERVNTRTDTYGGPVENRARFSLQAVEGAVNVLRQERVGFRISPWGLSTVSDMALENPRPTFSHLVNKLRDRFPELAYRHVVESEVSDVHRWNDSIREIWATHPLISCGGYTRETAIDTAEAKGDSIAFLVPISRISFTLPIVARHRARGGEAPHDTRGSTEPVRHTDYPFARR</sequence>
<feature type="non-terminal residue" evidence="3">
    <location>
        <position position="1"/>
    </location>
</feature>
<gene>
    <name evidence="3" type="ORF">FB45DRAFT_1094268</name>
</gene>
<feature type="domain" description="NADH:flavin oxidoreductase/NADH oxidase N-terminal" evidence="2">
    <location>
        <begin position="8"/>
        <end position="169"/>
    </location>
</feature>
<dbReference type="SUPFAM" id="SSF51395">
    <property type="entry name" value="FMN-linked oxidoreductases"/>
    <property type="match status" value="1"/>
</dbReference>